<accession>A0AAD6D7U1</accession>
<sequence length="82" mass="9155">MCDADVCVGIRLRDTGKVFILSADSTGFWEFVKSKMDSYYPPPKFVSEQDLRKTGVSATTPTEVEIQPEQTDNQSSSQEAME</sequence>
<dbReference type="Proteomes" id="UP001220324">
    <property type="component" value="Unassembled WGS sequence"/>
</dbReference>
<dbReference type="AlphaFoldDB" id="A0AAD6D7U1"/>
<protein>
    <submittedName>
        <fullName evidence="2">Uncharacterized protein</fullName>
    </submittedName>
</protein>
<evidence type="ECO:0000256" key="1">
    <source>
        <dbReference type="SAM" id="MobiDB-lite"/>
    </source>
</evidence>
<feature type="region of interest" description="Disordered" evidence="1">
    <location>
        <begin position="50"/>
        <end position="82"/>
    </location>
</feature>
<feature type="compositionally biased region" description="Polar residues" evidence="1">
    <location>
        <begin position="56"/>
        <end position="82"/>
    </location>
</feature>
<keyword evidence="3" id="KW-1185">Reference proteome</keyword>
<gene>
    <name evidence="2" type="ORF">N7494_000445</name>
</gene>
<reference evidence="2 3" key="1">
    <citation type="journal article" date="2023" name="IMA Fungus">
        <title>Comparative genomic study of the Penicillium genus elucidates a diverse pangenome and 15 lateral gene transfer events.</title>
        <authorList>
            <person name="Petersen C."/>
            <person name="Sorensen T."/>
            <person name="Nielsen M.R."/>
            <person name="Sondergaard T.E."/>
            <person name="Sorensen J.L."/>
            <person name="Fitzpatrick D.A."/>
            <person name="Frisvad J.C."/>
            <person name="Nielsen K.L."/>
        </authorList>
    </citation>
    <scope>NUCLEOTIDE SEQUENCE [LARGE SCALE GENOMIC DNA]</scope>
    <source>
        <strain evidence="2 3">IBT 35679</strain>
    </source>
</reference>
<dbReference type="EMBL" id="JAQIZZ010000001">
    <property type="protein sequence ID" value="KAJ5556530.1"/>
    <property type="molecule type" value="Genomic_DNA"/>
</dbReference>
<name>A0AAD6D7U1_9EURO</name>
<evidence type="ECO:0000313" key="2">
    <source>
        <dbReference type="EMBL" id="KAJ5556530.1"/>
    </source>
</evidence>
<organism evidence="2 3">
    <name type="scientific">Penicillium frequentans</name>
    <dbReference type="NCBI Taxonomy" id="3151616"/>
    <lineage>
        <taxon>Eukaryota</taxon>
        <taxon>Fungi</taxon>
        <taxon>Dikarya</taxon>
        <taxon>Ascomycota</taxon>
        <taxon>Pezizomycotina</taxon>
        <taxon>Eurotiomycetes</taxon>
        <taxon>Eurotiomycetidae</taxon>
        <taxon>Eurotiales</taxon>
        <taxon>Aspergillaceae</taxon>
        <taxon>Penicillium</taxon>
    </lineage>
</organism>
<comment type="caution">
    <text evidence="2">The sequence shown here is derived from an EMBL/GenBank/DDBJ whole genome shotgun (WGS) entry which is preliminary data.</text>
</comment>
<proteinExistence type="predicted"/>
<evidence type="ECO:0000313" key="3">
    <source>
        <dbReference type="Proteomes" id="UP001220324"/>
    </source>
</evidence>